<evidence type="ECO:0000313" key="7">
    <source>
        <dbReference type="EMBL" id="EAU47500.1"/>
    </source>
</evidence>
<evidence type="ECO:0000313" key="8">
    <source>
        <dbReference type="Proteomes" id="UP000006230"/>
    </source>
</evidence>
<feature type="domain" description="Integral membrane bound transporter" evidence="6">
    <location>
        <begin position="185"/>
        <end position="303"/>
    </location>
</feature>
<feature type="transmembrane region" description="Helical" evidence="5">
    <location>
        <begin position="194"/>
        <end position="211"/>
    </location>
</feature>
<organism evidence="7 8">
    <name type="scientific">Salipiger bermudensis (strain DSM 26914 / JCM 13377 / KCTC 12554 / HTCC2601)</name>
    <name type="common">Pelagibaca bermudensis</name>
    <dbReference type="NCBI Taxonomy" id="314265"/>
    <lineage>
        <taxon>Bacteria</taxon>
        <taxon>Pseudomonadati</taxon>
        <taxon>Pseudomonadota</taxon>
        <taxon>Alphaproteobacteria</taxon>
        <taxon>Rhodobacterales</taxon>
        <taxon>Roseobacteraceae</taxon>
        <taxon>Salipiger</taxon>
    </lineage>
</organism>
<dbReference type="Proteomes" id="UP000006230">
    <property type="component" value="Unassembled WGS sequence"/>
</dbReference>
<dbReference type="Pfam" id="PF13515">
    <property type="entry name" value="FUSC_2"/>
    <property type="match status" value="1"/>
</dbReference>
<keyword evidence="4 5" id="KW-0472">Membrane</keyword>
<dbReference type="GO" id="GO:0016020">
    <property type="term" value="C:membrane"/>
    <property type="evidence" value="ECO:0007669"/>
    <property type="project" value="UniProtKB-SubCell"/>
</dbReference>
<accession>Q0FTF2</accession>
<keyword evidence="2 5" id="KW-0812">Transmembrane</keyword>
<dbReference type="AlphaFoldDB" id="Q0FTF2"/>
<dbReference type="OrthoDB" id="7835531at2"/>
<sequence length="330" mass="34796">MAEHSRVTSWFIDGPRKMGWSDVGIMMLAVGVPPLVAVLAFGPIGMAAFAASMPAHLAAREGGAPVALLATMVTGLGGMVAIADPVMALMVAGCLAAMTAIAAHHRLARPAMRALLTWTLFTSPLIPSDNLPQLLAIYLAGMVWSISVTSLASRVGVPEPPKPVSRVYSFTFGVIFGVGLVSAVWLGQRAFGTHGFWLPLTFVILSMPPYGTLFSRSLIRTLATLLGAAASVALTLLAPPQWLTIALALLCFPVAFRFIPRSSFVGTALLTFTILEMLSLISDIDVLAVERVETVILASLMTLGLGLVAAGALWVLKRDALHEIVGRDQG</sequence>
<evidence type="ECO:0000256" key="3">
    <source>
        <dbReference type="ARBA" id="ARBA00022989"/>
    </source>
</evidence>
<feature type="transmembrane region" description="Helical" evidence="5">
    <location>
        <begin position="25"/>
        <end position="50"/>
    </location>
</feature>
<dbReference type="GeneID" id="92502745"/>
<evidence type="ECO:0000256" key="1">
    <source>
        <dbReference type="ARBA" id="ARBA00004141"/>
    </source>
</evidence>
<reference evidence="7 8" key="1">
    <citation type="journal article" date="2010" name="J. Bacteriol.">
        <title>Genome sequences of Pelagibaca bermudensis HTCC2601T and Maritimibacter alkaliphilus HTCC2654T, the type strains of two marine Roseobacter genera.</title>
        <authorList>
            <person name="Thrash J.C."/>
            <person name="Cho J.C."/>
            <person name="Ferriera S."/>
            <person name="Johnson J."/>
            <person name="Vergin K.L."/>
            <person name="Giovannoni S.J."/>
        </authorList>
    </citation>
    <scope>NUCLEOTIDE SEQUENCE [LARGE SCALE GENOMIC DNA]</scope>
    <source>
        <strain evidence="8">DSM 26914 / JCM 13377 / KCTC 12554 / HTCC2601</strain>
    </source>
</reference>
<feature type="transmembrane region" description="Helical" evidence="5">
    <location>
        <begin position="218"/>
        <end position="236"/>
    </location>
</feature>
<proteinExistence type="predicted"/>
<gene>
    <name evidence="7" type="ORF">R2601_26216</name>
</gene>
<keyword evidence="3 5" id="KW-1133">Transmembrane helix</keyword>
<dbReference type="STRING" id="314265.R2601_26216"/>
<dbReference type="HOGENOM" id="CLU_841577_0_0_5"/>
<protein>
    <recommendedName>
        <fullName evidence="6">Integral membrane bound transporter domain-containing protein</fullName>
    </recommendedName>
</protein>
<evidence type="ECO:0000259" key="6">
    <source>
        <dbReference type="Pfam" id="PF13515"/>
    </source>
</evidence>
<feature type="transmembrane region" description="Helical" evidence="5">
    <location>
        <begin position="134"/>
        <end position="155"/>
    </location>
</feature>
<feature type="transmembrane region" description="Helical" evidence="5">
    <location>
        <begin position="294"/>
        <end position="316"/>
    </location>
</feature>
<keyword evidence="8" id="KW-1185">Reference proteome</keyword>
<comment type="caution">
    <text evidence="7">The sequence shown here is derived from an EMBL/GenBank/DDBJ whole genome shotgun (WGS) entry which is preliminary data.</text>
</comment>
<dbReference type="EMBL" id="AATQ01000006">
    <property type="protein sequence ID" value="EAU47500.1"/>
    <property type="molecule type" value="Genomic_DNA"/>
</dbReference>
<evidence type="ECO:0000256" key="2">
    <source>
        <dbReference type="ARBA" id="ARBA00022692"/>
    </source>
</evidence>
<comment type="subcellular location">
    <subcellularLocation>
        <location evidence="1">Membrane</location>
        <topology evidence="1">Multi-pass membrane protein</topology>
    </subcellularLocation>
</comment>
<feature type="transmembrane region" description="Helical" evidence="5">
    <location>
        <begin position="167"/>
        <end position="188"/>
    </location>
</feature>
<feature type="transmembrane region" description="Helical" evidence="5">
    <location>
        <begin position="62"/>
        <end position="80"/>
    </location>
</feature>
<dbReference type="eggNOG" id="ENOG502ZC98">
    <property type="taxonomic scope" value="Bacteria"/>
</dbReference>
<name>Q0FTF2_SALBH</name>
<feature type="transmembrane region" description="Helical" evidence="5">
    <location>
        <begin position="264"/>
        <end position="282"/>
    </location>
</feature>
<dbReference type="RefSeq" id="WP_007800963.1">
    <property type="nucleotide sequence ID" value="NZ_DS022276.1"/>
</dbReference>
<evidence type="ECO:0000256" key="4">
    <source>
        <dbReference type="ARBA" id="ARBA00023136"/>
    </source>
</evidence>
<dbReference type="InterPro" id="IPR049453">
    <property type="entry name" value="Memb_transporter_dom"/>
</dbReference>
<evidence type="ECO:0000256" key="5">
    <source>
        <dbReference type="SAM" id="Phobius"/>
    </source>
</evidence>